<proteinExistence type="predicted"/>
<dbReference type="Proteomes" id="UP000000311">
    <property type="component" value="Unassembled WGS sequence"/>
</dbReference>
<gene>
    <name evidence="2" type="ORF">EAG_13736</name>
</gene>
<reference evidence="2 3" key="1">
    <citation type="journal article" date="2010" name="Science">
        <title>Genomic comparison of the ants Camponotus floridanus and Harpegnathos saltator.</title>
        <authorList>
            <person name="Bonasio R."/>
            <person name="Zhang G."/>
            <person name="Ye C."/>
            <person name="Mutti N.S."/>
            <person name="Fang X."/>
            <person name="Qin N."/>
            <person name="Donahue G."/>
            <person name="Yang P."/>
            <person name="Li Q."/>
            <person name="Li C."/>
            <person name="Zhang P."/>
            <person name="Huang Z."/>
            <person name="Berger S.L."/>
            <person name="Reinberg D."/>
            <person name="Wang J."/>
            <person name="Liebig J."/>
        </authorList>
    </citation>
    <scope>NUCLEOTIDE SEQUENCE [LARGE SCALE GENOMIC DNA]</scope>
    <source>
        <strain evidence="3">C129</strain>
    </source>
</reference>
<dbReference type="InParanoid" id="E2AJU1"/>
<dbReference type="EMBL" id="GL440100">
    <property type="protein sequence ID" value="EFN66257.1"/>
    <property type="molecule type" value="Genomic_DNA"/>
</dbReference>
<feature type="compositionally biased region" description="Polar residues" evidence="1">
    <location>
        <begin position="144"/>
        <end position="155"/>
    </location>
</feature>
<accession>E2AJU1</accession>
<feature type="region of interest" description="Disordered" evidence="1">
    <location>
        <begin position="109"/>
        <end position="128"/>
    </location>
</feature>
<name>E2AJU1_CAMFO</name>
<dbReference type="AlphaFoldDB" id="E2AJU1"/>
<evidence type="ECO:0000313" key="3">
    <source>
        <dbReference type="Proteomes" id="UP000000311"/>
    </source>
</evidence>
<evidence type="ECO:0000313" key="2">
    <source>
        <dbReference type="EMBL" id="EFN66257.1"/>
    </source>
</evidence>
<keyword evidence="3" id="KW-1185">Reference proteome</keyword>
<sequence>MSRNLEIELGRQRWYLVPRESTGIVSVEIPRGNRLEFSTGEKVEIPVHVEIMSIVAVNRTENTRKNDPSGAPVPPNGSSIFTVHFYDTINRPAECRVSSVATVTRHTYVSREESATSENPAPVLAEGLGRVTGDRGLLTSISRAEASASTRHTSQGGSDDGNGRGRGRGRGRGNGTTVTVTVTGVADGTTRTRDEDGDRRAQHSSSGTT</sequence>
<organism evidence="3">
    <name type="scientific">Camponotus floridanus</name>
    <name type="common">Florida carpenter ant</name>
    <dbReference type="NCBI Taxonomy" id="104421"/>
    <lineage>
        <taxon>Eukaryota</taxon>
        <taxon>Metazoa</taxon>
        <taxon>Ecdysozoa</taxon>
        <taxon>Arthropoda</taxon>
        <taxon>Hexapoda</taxon>
        <taxon>Insecta</taxon>
        <taxon>Pterygota</taxon>
        <taxon>Neoptera</taxon>
        <taxon>Endopterygota</taxon>
        <taxon>Hymenoptera</taxon>
        <taxon>Apocrita</taxon>
        <taxon>Aculeata</taxon>
        <taxon>Formicoidea</taxon>
        <taxon>Formicidae</taxon>
        <taxon>Formicinae</taxon>
        <taxon>Camponotus</taxon>
    </lineage>
</organism>
<feature type="compositionally biased region" description="Low complexity" evidence="1">
    <location>
        <begin position="175"/>
        <end position="189"/>
    </location>
</feature>
<protein>
    <submittedName>
        <fullName evidence="2">Uncharacterized protein</fullName>
    </submittedName>
</protein>
<evidence type="ECO:0000256" key="1">
    <source>
        <dbReference type="SAM" id="MobiDB-lite"/>
    </source>
</evidence>
<feature type="compositionally biased region" description="Basic and acidic residues" evidence="1">
    <location>
        <begin position="190"/>
        <end position="201"/>
    </location>
</feature>
<feature type="region of interest" description="Disordered" evidence="1">
    <location>
        <begin position="144"/>
        <end position="209"/>
    </location>
</feature>